<evidence type="ECO:0000256" key="5">
    <source>
        <dbReference type="ARBA" id="ARBA00023163"/>
    </source>
</evidence>
<protein>
    <recommendedName>
        <fullName evidence="2">Toxin CcdB</fullName>
    </recommendedName>
    <alternativeName>
        <fullName evidence="7">Cytotoxic protein CcdB</fullName>
    </alternativeName>
    <alternativeName>
        <fullName evidence="6">Protein LetD</fullName>
    </alternativeName>
</protein>
<evidence type="ECO:0000313" key="9">
    <source>
        <dbReference type="Proteomes" id="UP001237501"/>
    </source>
</evidence>
<gene>
    <name evidence="8" type="ORF">PT517_08505</name>
</gene>
<dbReference type="InterPro" id="IPR002712">
    <property type="entry name" value="CcdB"/>
</dbReference>
<dbReference type="RefSeq" id="WP_152059971.1">
    <property type="nucleotide sequence ID" value="NZ_CABVSN010000011.1"/>
</dbReference>
<dbReference type="Proteomes" id="UP001237501">
    <property type="component" value="Unassembled WGS sequence"/>
</dbReference>
<dbReference type="GO" id="GO:0006276">
    <property type="term" value="P:plasmid maintenance"/>
    <property type="evidence" value="ECO:0007669"/>
    <property type="project" value="InterPro"/>
</dbReference>
<keyword evidence="5" id="KW-0804">Transcription</keyword>
<dbReference type="EMBL" id="JAQTJK010000010">
    <property type="protein sequence ID" value="MDK2041818.1"/>
    <property type="molecule type" value="Genomic_DNA"/>
</dbReference>
<keyword evidence="3" id="KW-0678">Repressor</keyword>
<dbReference type="GO" id="GO:0008657">
    <property type="term" value="F:DNA topoisomerase type II (double strand cut, ATP-hydrolyzing) inhibitor activity"/>
    <property type="evidence" value="ECO:0007669"/>
    <property type="project" value="InterPro"/>
</dbReference>
<evidence type="ECO:0000256" key="4">
    <source>
        <dbReference type="ARBA" id="ARBA00023015"/>
    </source>
</evidence>
<evidence type="ECO:0000313" key="8">
    <source>
        <dbReference type="EMBL" id="MDK2041818.1"/>
    </source>
</evidence>
<dbReference type="AlphaFoldDB" id="A0AAW6VIU5"/>
<evidence type="ECO:0000256" key="2">
    <source>
        <dbReference type="ARBA" id="ARBA00015075"/>
    </source>
</evidence>
<dbReference type="Gene3D" id="2.30.30.110">
    <property type="match status" value="1"/>
</dbReference>
<dbReference type="Pfam" id="PF01845">
    <property type="entry name" value="CcdB"/>
    <property type="match status" value="1"/>
</dbReference>
<comment type="similarity">
    <text evidence="1">Belongs to the CcdB toxin family.</text>
</comment>
<accession>A0AAW6VIU5</accession>
<reference evidence="8" key="2">
    <citation type="submission" date="2023-02" db="EMBL/GenBank/DDBJ databases">
        <authorList>
            <person name="Concha-Toloza M."/>
            <person name="Lopez-Cantillo M."/>
            <person name="Molina-Mora J."/>
            <person name="Collado L."/>
        </authorList>
    </citation>
    <scope>NUCLEOTIDE SEQUENCE</scope>
    <source>
        <strain evidence="8">FR1p153A2</strain>
    </source>
</reference>
<dbReference type="SUPFAM" id="SSF50118">
    <property type="entry name" value="Cell growth inhibitor/plasmid maintenance toxic component"/>
    <property type="match status" value="1"/>
</dbReference>
<reference evidence="8" key="1">
    <citation type="journal article" date="2023" name="Antibiotics">
        <title>Genomic Characterization of Antibiotic-Resistant Campylobacterales Isolated from Chilean Poultry Meat.</title>
        <authorList>
            <person name="Concha-Toloza M."/>
            <person name="Lopez-Cantillo M."/>
            <person name="Molina-Mora J.A."/>
            <person name="Collado L."/>
        </authorList>
    </citation>
    <scope>NUCLEOTIDE SEQUENCE</scope>
    <source>
        <strain evidence="8">FR1p153A2</strain>
    </source>
</reference>
<proteinExistence type="inferred from homology"/>
<keyword evidence="4" id="KW-0805">Transcription regulation</keyword>
<evidence type="ECO:0000256" key="7">
    <source>
        <dbReference type="ARBA" id="ARBA00033135"/>
    </source>
</evidence>
<evidence type="ECO:0000256" key="1">
    <source>
        <dbReference type="ARBA" id="ARBA00005230"/>
    </source>
</evidence>
<name>A0AAW6VIU5_9BACT</name>
<evidence type="ECO:0000256" key="6">
    <source>
        <dbReference type="ARBA" id="ARBA00029628"/>
    </source>
</evidence>
<evidence type="ECO:0000256" key="3">
    <source>
        <dbReference type="ARBA" id="ARBA00022491"/>
    </source>
</evidence>
<sequence length="101" mass="11405">MAQFDVYENLNEKSKQNIPYLLDIQNDILKDLTTRVVIPLIITNKAINFLNPKFTINQIDVILSTAELASIPIEILGNKICSLKDKREEIIGAVDFLVTGF</sequence>
<organism evidence="8 9">
    <name type="scientific">Aliarcobacter butzleri</name>
    <dbReference type="NCBI Taxonomy" id="28197"/>
    <lineage>
        <taxon>Bacteria</taxon>
        <taxon>Pseudomonadati</taxon>
        <taxon>Campylobacterota</taxon>
        <taxon>Epsilonproteobacteria</taxon>
        <taxon>Campylobacterales</taxon>
        <taxon>Arcobacteraceae</taxon>
        <taxon>Aliarcobacter</taxon>
    </lineage>
</organism>
<comment type="caution">
    <text evidence="8">The sequence shown here is derived from an EMBL/GenBank/DDBJ whole genome shotgun (WGS) entry which is preliminary data.</text>
</comment>
<dbReference type="InterPro" id="IPR011067">
    <property type="entry name" value="Plasmid_toxin/cell-grow_inhib"/>
</dbReference>